<sequence length="76" mass="8533">MSKVWQGKVAEEFNRSFNEPFMPDGFCEAEIDKNGRGERILRIRLGDRDVAFDGLGNSIGSGSNVGEAVKWNITRR</sequence>
<dbReference type="EMBL" id="BARV01008003">
    <property type="protein sequence ID" value="GAI15374.1"/>
    <property type="molecule type" value="Genomic_DNA"/>
</dbReference>
<organism evidence="1">
    <name type="scientific">marine sediment metagenome</name>
    <dbReference type="NCBI Taxonomy" id="412755"/>
    <lineage>
        <taxon>unclassified sequences</taxon>
        <taxon>metagenomes</taxon>
        <taxon>ecological metagenomes</taxon>
    </lineage>
</organism>
<protein>
    <submittedName>
        <fullName evidence="1">Uncharacterized protein</fullName>
    </submittedName>
</protein>
<gene>
    <name evidence="1" type="ORF">S06H3_16197</name>
</gene>
<name>X1N9R2_9ZZZZ</name>
<comment type="caution">
    <text evidence="1">The sequence shown here is derived from an EMBL/GenBank/DDBJ whole genome shotgun (WGS) entry which is preliminary data.</text>
</comment>
<dbReference type="AlphaFoldDB" id="X1N9R2"/>
<accession>X1N9R2</accession>
<proteinExistence type="predicted"/>
<reference evidence="1" key="1">
    <citation type="journal article" date="2014" name="Front. Microbiol.">
        <title>High frequency of phylogenetically diverse reductive dehalogenase-homologous genes in deep subseafloor sedimentary metagenomes.</title>
        <authorList>
            <person name="Kawai M."/>
            <person name="Futagami T."/>
            <person name="Toyoda A."/>
            <person name="Takaki Y."/>
            <person name="Nishi S."/>
            <person name="Hori S."/>
            <person name="Arai W."/>
            <person name="Tsubouchi T."/>
            <person name="Morono Y."/>
            <person name="Uchiyama I."/>
            <person name="Ito T."/>
            <person name="Fujiyama A."/>
            <person name="Inagaki F."/>
            <person name="Takami H."/>
        </authorList>
    </citation>
    <scope>NUCLEOTIDE SEQUENCE</scope>
    <source>
        <strain evidence="1">Expedition CK06-06</strain>
    </source>
</reference>
<evidence type="ECO:0000313" key="1">
    <source>
        <dbReference type="EMBL" id="GAI15374.1"/>
    </source>
</evidence>